<dbReference type="Pfam" id="PF01614">
    <property type="entry name" value="IclR_C"/>
    <property type="match status" value="1"/>
</dbReference>
<dbReference type="PANTHER" id="PTHR30136:SF24">
    <property type="entry name" value="HTH-TYPE TRANSCRIPTIONAL REPRESSOR ALLR"/>
    <property type="match status" value="1"/>
</dbReference>
<dbReference type="PROSITE" id="PS51077">
    <property type="entry name" value="HTH_ICLR"/>
    <property type="match status" value="1"/>
</dbReference>
<dbReference type="EMBL" id="BMGC01000046">
    <property type="protein sequence ID" value="GGB45999.1"/>
    <property type="molecule type" value="Genomic_DNA"/>
</dbReference>
<dbReference type="Gene3D" id="1.10.10.10">
    <property type="entry name" value="Winged helix-like DNA-binding domain superfamily/Winged helix DNA-binding domain"/>
    <property type="match status" value="1"/>
</dbReference>
<organism evidence="6 7">
    <name type="scientific">Gordonia jinhuaensis</name>
    <dbReference type="NCBI Taxonomy" id="1517702"/>
    <lineage>
        <taxon>Bacteria</taxon>
        <taxon>Bacillati</taxon>
        <taxon>Actinomycetota</taxon>
        <taxon>Actinomycetes</taxon>
        <taxon>Mycobacteriales</taxon>
        <taxon>Gordoniaceae</taxon>
        <taxon>Gordonia</taxon>
    </lineage>
</organism>
<dbReference type="InterPro" id="IPR036390">
    <property type="entry name" value="WH_DNA-bd_sf"/>
</dbReference>
<evidence type="ECO:0000313" key="6">
    <source>
        <dbReference type="EMBL" id="GGB45999.1"/>
    </source>
</evidence>
<evidence type="ECO:0000256" key="3">
    <source>
        <dbReference type="ARBA" id="ARBA00023163"/>
    </source>
</evidence>
<dbReference type="InterPro" id="IPR014757">
    <property type="entry name" value="Tscrpt_reg_IclR_C"/>
</dbReference>
<reference evidence="6" key="1">
    <citation type="journal article" date="2014" name="Int. J. Syst. Evol. Microbiol.">
        <title>Complete genome sequence of Corynebacterium casei LMG S-19264T (=DSM 44701T), isolated from a smear-ripened cheese.</title>
        <authorList>
            <consortium name="US DOE Joint Genome Institute (JGI-PGF)"/>
            <person name="Walter F."/>
            <person name="Albersmeier A."/>
            <person name="Kalinowski J."/>
            <person name="Ruckert C."/>
        </authorList>
    </citation>
    <scope>NUCLEOTIDE SEQUENCE</scope>
    <source>
        <strain evidence="6">CGMCC 1.12827</strain>
    </source>
</reference>
<dbReference type="Proteomes" id="UP000621454">
    <property type="component" value="Unassembled WGS sequence"/>
</dbReference>
<comment type="caution">
    <text evidence="6">The sequence shown here is derived from an EMBL/GenBank/DDBJ whole genome shotgun (WGS) entry which is preliminary data.</text>
</comment>
<name>A0A916THQ7_9ACTN</name>
<dbReference type="AlphaFoldDB" id="A0A916THQ7"/>
<gene>
    <name evidence="6" type="ORF">GCM10011489_36750</name>
</gene>
<keyword evidence="2" id="KW-0238">DNA-binding</keyword>
<evidence type="ECO:0000259" key="4">
    <source>
        <dbReference type="PROSITE" id="PS51077"/>
    </source>
</evidence>
<proteinExistence type="predicted"/>
<sequence>MRNPRNDTLARAFQIIEAVADLGMGTTAQELAAHLDVPASTIYRMLNTLVADEYLVRTADLRGFALGARLEGMLAAATTPRVSATARDAIDDCRGSVRFGVHIMTFRPTSLRVADVDPDHPLPNPQGLMRYPHASAPGKLLLASLSRWREVLPGRPVSVTPKTIVDVGRISAQIDYARSSGTAIEAEELELGWAGIAVPIHDCEGSVRGAVSLTGMASRLDAMADNRQVATDLATRLGPLLF</sequence>
<accession>A0A916THQ7</accession>
<dbReference type="PROSITE" id="PS51078">
    <property type="entry name" value="ICLR_ED"/>
    <property type="match status" value="1"/>
</dbReference>
<dbReference type="GO" id="GO:0045892">
    <property type="term" value="P:negative regulation of DNA-templated transcription"/>
    <property type="evidence" value="ECO:0007669"/>
    <property type="project" value="TreeGrafter"/>
</dbReference>
<feature type="domain" description="IclR-ED" evidence="5">
    <location>
        <begin position="62"/>
        <end position="242"/>
    </location>
</feature>
<dbReference type="InterPro" id="IPR036388">
    <property type="entry name" value="WH-like_DNA-bd_sf"/>
</dbReference>
<dbReference type="InterPro" id="IPR050707">
    <property type="entry name" value="HTH_MetabolicPath_Reg"/>
</dbReference>
<dbReference type="SMART" id="SM00346">
    <property type="entry name" value="HTH_ICLR"/>
    <property type="match status" value="1"/>
</dbReference>
<protein>
    <submittedName>
        <fullName evidence="6">Transcriptional regulator</fullName>
    </submittedName>
</protein>
<reference evidence="6" key="2">
    <citation type="submission" date="2020-09" db="EMBL/GenBank/DDBJ databases">
        <authorList>
            <person name="Sun Q."/>
            <person name="Zhou Y."/>
        </authorList>
    </citation>
    <scope>NUCLEOTIDE SEQUENCE</scope>
    <source>
        <strain evidence="6">CGMCC 1.12827</strain>
    </source>
</reference>
<dbReference type="SUPFAM" id="SSF55781">
    <property type="entry name" value="GAF domain-like"/>
    <property type="match status" value="1"/>
</dbReference>
<dbReference type="Pfam" id="PF09339">
    <property type="entry name" value="HTH_IclR"/>
    <property type="match status" value="1"/>
</dbReference>
<evidence type="ECO:0000256" key="1">
    <source>
        <dbReference type="ARBA" id="ARBA00023015"/>
    </source>
</evidence>
<keyword evidence="3" id="KW-0804">Transcription</keyword>
<dbReference type="InterPro" id="IPR029016">
    <property type="entry name" value="GAF-like_dom_sf"/>
</dbReference>
<keyword evidence="1" id="KW-0805">Transcription regulation</keyword>
<keyword evidence="7" id="KW-1185">Reference proteome</keyword>
<dbReference type="RefSeq" id="WP_229742878.1">
    <property type="nucleotide sequence ID" value="NZ_BMGC01000046.1"/>
</dbReference>
<dbReference type="InterPro" id="IPR005471">
    <property type="entry name" value="Tscrpt_reg_IclR_N"/>
</dbReference>
<evidence type="ECO:0000256" key="2">
    <source>
        <dbReference type="ARBA" id="ARBA00023125"/>
    </source>
</evidence>
<feature type="domain" description="HTH iclR-type" evidence="4">
    <location>
        <begin position="6"/>
        <end position="68"/>
    </location>
</feature>
<dbReference type="SUPFAM" id="SSF46785">
    <property type="entry name" value="Winged helix' DNA-binding domain"/>
    <property type="match status" value="1"/>
</dbReference>
<evidence type="ECO:0000313" key="7">
    <source>
        <dbReference type="Proteomes" id="UP000621454"/>
    </source>
</evidence>
<dbReference type="Gene3D" id="3.30.450.40">
    <property type="match status" value="1"/>
</dbReference>
<dbReference type="GO" id="GO:0003700">
    <property type="term" value="F:DNA-binding transcription factor activity"/>
    <property type="evidence" value="ECO:0007669"/>
    <property type="project" value="TreeGrafter"/>
</dbReference>
<evidence type="ECO:0000259" key="5">
    <source>
        <dbReference type="PROSITE" id="PS51078"/>
    </source>
</evidence>
<dbReference type="PANTHER" id="PTHR30136">
    <property type="entry name" value="HELIX-TURN-HELIX TRANSCRIPTIONAL REGULATOR, ICLR FAMILY"/>
    <property type="match status" value="1"/>
</dbReference>
<dbReference type="GO" id="GO:0003677">
    <property type="term" value="F:DNA binding"/>
    <property type="evidence" value="ECO:0007669"/>
    <property type="project" value="UniProtKB-KW"/>
</dbReference>